<dbReference type="InterPro" id="IPR057271">
    <property type="entry name" value="YagK_YfjJ_C"/>
</dbReference>
<protein>
    <submittedName>
        <fullName evidence="2">Inovirus Gp2 family protein</fullName>
    </submittedName>
</protein>
<reference evidence="2 3" key="1">
    <citation type="submission" date="2019-07" db="EMBL/GenBank/DDBJ databases">
        <title>Phenotypic and genotypic antimicrobial resistance traits of Vibrio cholerae non-O1/non-O139 isolated from a large Austrian lake frequently associated with cases of infection.</title>
        <authorList>
            <person name="Lepuschitz S."/>
            <person name="Baron S."/>
            <person name="Larvor E."/>
            <person name="Granier S."/>
            <person name="Pretzer C."/>
            <person name="Mach R.L."/>
            <person name="Farnleitner A.H."/>
            <person name="Ruppitsch W."/>
            <person name="Pleininger S."/>
            <person name="Indra A."/>
            <person name="Kirschner A.K.T."/>
        </authorList>
    </citation>
    <scope>NUCLEOTIDE SEQUENCE [LARGE SCALE GENOMIC DNA]</scope>
    <source>
        <strain evidence="2 3">A12JL36W90</strain>
    </source>
</reference>
<dbReference type="AlphaFoldDB" id="A0A544JLW4"/>
<evidence type="ECO:0000313" key="3">
    <source>
        <dbReference type="Proteomes" id="UP000319979"/>
    </source>
</evidence>
<sequence length="213" mass="25261">MTSFMQNPNLTLTNEYEDLSQPVITEHGKLVLEYLSRINDVLEKSLDEYNRIYVQRVDLRYPKNYSHEDSRVITRFIESIKSKIENDLKRKGKTGRCNLRYIWVKEYATSEMPHYHIALIFNKDIYFCLGNFANDSGNLSSMIKEAWASALGIEYFQVENSVHFPKNSTYYIHKGRESYLEEYRQCFYRLSYLAKIDTKIYSNGLKNFSTSRK</sequence>
<comment type="caution">
    <text evidence="2">The sequence shown here is derived from an EMBL/GenBank/DDBJ whole genome shotgun (WGS) entry which is preliminary data.</text>
</comment>
<evidence type="ECO:0000313" key="2">
    <source>
        <dbReference type="EMBL" id="TQP07641.1"/>
    </source>
</evidence>
<dbReference type="EMBL" id="VIOS01000187">
    <property type="protein sequence ID" value="TQP07641.1"/>
    <property type="molecule type" value="Genomic_DNA"/>
</dbReference>
<name>A0A544JLW4_VIBCL</name>
<proteinExistence type="predicted"/>
<organism evidence="2 3">
    <name type="scientific">Vibrio cholerae</name>
    <dbReference type="NCBI Taxonomy" id="666"/>
    <lineage>
        <taxon>Bacteria</taxon>
        <taxon>Pseudomonadati</taxon>
        <taxon>Pseudomonadota</taxon>
        <taxon>Gammaproteobacteria</taxon>
        <taxon>Vibrionales</taxon>
        <taxon>Vibrionaceae</taxon>
        <taxon>Vibrio</taxon>
    </lineage>
</organism>
<accession>A0A544JLW4</accession>
<dbReference type="Proteomes" id="UP000319979">
    <property type="component" value="Unassembled WGS sequence"/>
</dbReference>
<gene>
    <name evidence="2" type="ORF">FLM02_19750</name>
</gene>
<dbReference type="Pfam" id="PF11726">
    <property type="entry name" value="YagK_YfjJ_C"/>
    <property type="match status" value="1"/>
</dbReference>
<feature type="domain" description="YagK/YfjJ C-terminal" evidence="1">
    <location>
        <begin position="46"/>
        <end position="211"/>
    </location>
</feature>
<evidence type="ECO:0000259" key="1">
    <source>
        <dbReference type="Pfam" id="PF11726"/>
    </source>
</evidence>